<evidence type="ECO:0000256" key="1">
    <source>
        <dbReference type="ARBA" id="ARBA00005564"/>
    </source>
</evidence>
<dbReference type="PANTHER" id="PTHR30344">
    <property type="entry name" value="6-PHOSPHOGLUCONOLACTONASE-RELATED"/>
    <property type="match status" value="1"/>
</dbReference>
<reference evidence="3 4" key="1">
    <citation type="journal article" date="2014" name="PLoS ONE">
        <title>The first complete genome sequence of the class fimbriimonadia in the phylum armatimonadetes.</title>
        <authorList>
            <person name="Hu Z.Y."/>
            <person name="Wang Y.Z."/>
            <person name="Im W.T."/>
            <person name="Wang S.Y."/>
            <person name="Zhao G.P."/>
            <person name="Zheng H.J."/>
            <person name="Quan Z.X."/>
        </authorList>
    </citation>
    <scope>NUCLEOTIDE SEQUENCE [LARGE SCALE GENOMIC DNA]</scope>
    <source>
        <strain evidence="3">Gsoil 348</strain>
    </source>
</reference>
<dbReference type="PANTHER" id="PTHR30344:SF1">
    <property type="entry name" value="6-PHOSPHOGLUCONOLACTONASE"/>
    <property type="match status" value="1"/>
</dbReference>
<evidence type="ECO:0000313" key="3">
    <source>
        <dbReference type="EMBL" id="AIE86730.1"/>
    </source>
</evidence>
<comment type="similarity">
    <text evidence="1">Belongs to the cycloisomerase 2 family.</text>
</comment>
<dbReference type="STRING" id="661478.OP10G_3362"/>
<dbReference type="HOGENOM" id="CLU_038716_5_1_0"/>
<keyword evidence="4" id="KW-1185">Reference proteome</keyword>
<dbReference type="Proteomes" id="UP000027982">
    <property type="component" value="Chromosome"/>
</dbReference>
<dbReference type="OrthoDB" id="9790815at2"/>
<sequence length="364" mass="38494">MLFLPLFLALSTVPHEADFYIGTYTSANGSKGIYQARLNTATGAISEPELSVEVANPSYVALHPNGHFLYAVQEARSGEVSAFMVGHDRRLSLLNTQSFKGADPCHLSVTPSGHHLFAAAYTGGSVACFPIKSNGSLDVPSSVVQNSGSGPDKSRQEGPHAHAIYTDARGRFVYSCDLGTDELLAFRLDSKKGALTPAVPRSSKTPAGGGPRHLAFHPNGMFVYGNNEMGNSVTFYHEDPATGALTQIQTLSTLPEGVSGHGNSTAEIALHPNGKWLYVSNRGHDSIAVYEVGEDGRLTLSEVKQAGVKVPRGFGIDPSGKWLVVAGQASNDLTALAIDPHTGRLAAGASRVRLDKPVCVLFAK</sequence>
<protein>
    <submittedName>
        <fullName evidence="3">6-phosphogluconolactonase</fullName>
    </submittedName>
</protein>
<proteinExistence type="inferred from homology"/>
<dbReference type="InterPro" id="IPR019405">
    <property type="entry name" value="Lactonase_7-beta_prop"/>
</dbReference>
<dbReference type="EMBL" id="CP007139">
    <property type="protein sequence ID" value="AIE86730.1"/>
    <property type="molecule type" value="Genomic_DNA"/>
</dbReference>
<dbReference type="GO" id="GO:0017057">
    <property type="term" value="F:6-phosphogluconolactonase activity"/>
    <property type="evidence" value="ECO:0007669"/>
    <property type="project" value="TreeGrafter"/>
</dbReference>
<evidence type="ECO:0000313" key="4">
    <source>
        <dbReference type="Proteomes" id="UP000027982"/>
    </source>
</evidence>
<dbReference type="Gene3D" id="2.130.10.10">
    <property type="entry name" value="YVTN repeat-like/Quinoprotein amine dehydrogenase"/>
    <property type="match status" value="1"/>
</dbReference>
<dbReference type="eggNOG" id="COG2706">
    <property type="taxonomic scope" value="Bacteria"/>
</dbReference>
<feature type="region of interest" description="Disordered" evidence="2">
    <location>
        <begin position="140"/>
        <end position="159"/>
    </location>
</feature>
<evidence type="ECO:0000256" key="2">
    <source>
        <dbReference type="SAM" id="MobiDB-lite"/>
    </source>
</evidence>
<gene>
    <name evidence="3" type="ORF">OP10G_3362</name>
</gene>
<dbReference type="GO" id="GO:0005829">
    <property type="term" value="C:cytosol"/>
    <property type="evidence" value="ECO:0007669"/>
    <property type="project" value="TreeGrafter"/>
</dbReference>
<dbReference type="SUPFAM" id="SSF51004">
    <property type="entry name" value="C-terminal (heme d1) domain of cytochrome cd1-nitrite reductase"/>
    <property type="match status" value="1"/>
</dbReference>
<dbReference type="InterPro" id="IPR011048">
    <property type="entry name" value="Haem_d1_sf"/>
</dbReference>
<accession>A0A068NVC9</accession>
<dbReference type="InterPro" id="IPR015943">
    <property type="entry name" value="WD40/YVTN_repeat-like_dom_sf"/>
</dbReference>
<dbReference type="RefSeq" id="WP_025229332.1">
    <property type="nucleotide sequence ID" value="NZ_CP007139.1"/>
</dbReference>
<dbReference type="Pfam" id="PF10282">
    <property type="entry name" value="Lactonase"/>
    <property type="match status" value="1"/>
</dbReference>
<dbReference type="KEGG" id="fgi:OP10G_3362"/>
<dbReference type="AlphaFoldDB" id="A0A068NVC9"/>
<dbReference type="InterPro" id="IPR050282">
    <property type="entry name" value="Cycloisomerase_2"/>
</dbReference>
<organism evidence="3 4">
    <name type="scientific">Fimbriimonas ginsengisoli Gsoil 348</name>
    <dbReference type="NCBI Taxonomy" id="661478"/>
    <lineage>
        <taxon>Bacteria</taxon>
        <taxon>Bacillati</taxon>
        <taxon>Armatimonadota</taxon>
        <taxon>Fimbriimonadia</taxon>
        <taxon>Fimbriimonadales</taxon>
        <taxon>Fimbriimonadaceae</taxon>
        <taxon>Fimbriimonas</taxon>
    </lineage>
</organism>
<name>A0A068NVC9_FIMGI</name>